<evidence type="ECO:0000313" key="1">
    <source>
        <dbReference type="EMBL" id="GAG56097.1"/>
    </source>
</evidence>
<proteinExistence type="predicted"/>
<organism evidence="1">
    <name type="scientific">marine sediment metagenome</name>
    <dbReference type="NCBI Taxonomy" id="412755"/>
    <lineage>
        <taxon>unclassified sequences</taxon>
        <taxon>metagenomes</taxon>
        <taxon>ecological metagenomes</taxon>
    </lineage>
</organism>
<name>X0ZD21_9ZZZZ</name>
<accession>X0ZD21</accession>
<dbReference type="AlphaFoldDB" id="X0ZD21"/>
<gene>
    <name evidence="1" type="ORF">S01H4_06639</name>
</gene>
<protein>
    <submittedName>
        <fullName evidence="1">Uncharacterized protein</fullName>
    </submittedName>
</protein>
<dbReference type="EMBL" id="BART01002075">
    <property type="protein sequence ID" value="GAG56097.1"/>
    <property type="molecule type" value="Genomic_DNA"/>
</dbReference>
<reference evidence="1" key="1">
    <citation type="journal article" date="2014" name="Front. Microbiol.">
        <title>High frequency of phylogenetically diverse reductive dehalogenase-homologous genes in deep subseafloor sedimentary metagenomes.</title>
        <authorList>
            <person name="Kawai M."/>
            <person name="Futagami T."/>
            <person name="Toyoda A."/>
            <person name="Takaki Y."/>
            <person name="Nishi S."/>
            <person name="Hori S."/>
            <person name="Arai W."/>
            <person name="Tsubouchi T."/>
            <person name="Morono Y."/>
            <person name="Uchiyama I."/>
            <person name="Ito T."/>
            <person name="Fujiyama A."/>
            <person name="Inagaki F."/>
            <person name="Takami H."/>
        </authorList>
    </citation>
    <scope>NUCLEOTIDE SEQUENCE</scope>
    <source>
        <strain evidence="1">Expedition CK06-06</strain>
    </source>
</reference>
<sequence length="141" mass="14621">MVEEGLEELKAAIEQALMAEIVAQTSAGNTLTLVGMGEGETDVDITDGSTISALGFVGAHGRQAMNITVGDTTYEHIRVNSDTMLKDIEGDDAGNLLDSAAGQLIAKAGWNYLLVEGDGSDGAHNPSFTIEAIEAAINALQ</sequence>
<comment type="caution">
    <text evidence="1">The sequence shown here is derived from an EMBL/GenBank/DDBJ whole genome shotgun (WGS) entry which is preliminary data.</text>
</comment>